<gene>
    <name evidence="2" type="ORF">JK634_13835</name>
</gene>
<dbReference type="PROSITE" id="PS50851">
    <property type="entry name" value="CHEW"/>
    <property type="match status" value="1"/>
</dbReference>
<dbReference type="PANTHER" id="PTHR22617">
    <property type="entry name" value="CHEMOTAXIS SENSOR HISTIDINE KINASE-RELATED"/>
    <property type="match status" value="1"/>
</dbReference>
<protein>
    <submittedName>
        <fullName evidence="2">Purine-binding chemotaxis protein CheW</fullName>
    </submittedName>
</protein>
<evidence type="ECO:0000259" key="1">
    <source>
        <dbReference type="PROSITE" id="PS50851"/>
    </source>
</evidence>
<dbReference type="GO" id="GO:0005829">
    <property type="term" value="C:cytosol"/>
    <property type="evidence" value="ECO:0007669"/>
    <property type="project" value="TreeGrafter"/>
</dbReference>
<evidence type="ECO:0000313" key="3">
    <source>
        <dbReference type="Proteomes" id="UP000623681"/>
    </source>
</evidence>
<dbReference type="InterPro" id="IPR039315">
    <property type="entry name" value="CheW"/>
</dbReference>
<proteinExistence type="predicted"/>
<organism evidence="2 3">
    <name type="scientific">Clostridium paridis</name>
    <dbReference type="NCBI Taxonomy" id="2803863"/>
    <lineage>
        <taxon>Bacteria</taxon>
        <taxon>Bacillati</taxon>
        <taxon>Bacillota</taxon>
        <taxon>Clostridia</taxon>
        <taxon>Eubacteriales</taxon>
        <taxon>Clostridiaceae</taxon>
        <taxon>Clostridium</taxon>
    </lineage>
</organism>
<evidence type="ECO:0000313" key="2">
    <source>
        <dbReference type="EMBL" id="MBL4932889.1"/>
    </source>
</evidence>
<dbReference type="AlphaFoldDB" id="A0A937FFJ0"/>
<accession>A0A937FFJ0</accession>
<reference evidence="2" key="1">
    <citation type="submission" date="2021-01" db="EMBL/GenBank/DDBJ databases">
        <title>Genome public.</title>
        <authorList>
            <person name="Liu C."/>
            <person name="Sun Q."/>
        </authorList>
    </citation>
    <scope>NUCLEOTIDE SEQUENCE</scope>
    <source>
        <strain evidence="2">YIM B02565</strain>
    </source>
</reference>
<keyword evidence="3" id="KW-1185">Reference proteome</keyword>
<sequence>MSSNEMKVLIFSLNQESYAVNIMEVERILGYEVPTLIPDVPDFIKGVINYETGILPIIDLKKKFSLIDVTSHDKEKDSKIIVTNDTENKFGILVDNVYEVKDIKTTSIEKNQAVSSGVSGSYIEGLIKLDNKIVILLDLSRVLTEEESESIF</sequence>
<dbReference type="InterPro" id="IPR036061">
    <property type="entry name" value="CheW-like_dom_sf"/>
</dbReference>
<name>A0A937FFJ0_9CLOT</name>
<dbReference type="Proteomes" id="UP000623681">
    <property type="component" value="Unassembled WGS sequence"/>
</dbReference>
<dbReference type="SUPFAM" id="SSF50341">
    <property type="entry name" value="CheW-like"/>
    <property type="match status" value="1"/>
</dbReference>
<dbReference type="RefSeq" id="WP_202768272.1">
    <property type="nucleotide sequence ID" value="NZ_JAESWA010000023.1"/>
</dbReference>
<comment type="caution">
    <text evidence="2">The sequence shown here is derived from an EMBL/GenBank/DDBJ whole genome shotgun (WGS) entry which is preliminary data.</text>
</comment>
<dbReference type="EMBL" id="JAESWA010000023">
    <property type="protein sequence ID" value="MBL4932889.1"/>
    <property type="molecule type" value="Genomic_DNA"/>
</dbReference>
<dbReference type="GO" id="GO:0007165">
    <property type="term" value="P:signal transduction"/>
    <property type="evidence" value="ECO:0007669"/>
    <property type="project" value="InterPro"/>
</dbReference>
<dbReference type="GO" id="GO:0006935">
    <property type="term" value="P:chemotaxis"/>
    <property type="evidence" value="ECO:0007669"/>
    <property type="project" value="InterPro"/>
</dbReference>
<dbReference type="Gene3D" id="2.40.50.180">
    <property type="entry name" value="CheA-289, Domain 4"/>
    <property type="match status" value="1"/>
</dbReference>
<dbReference type="SMART" id="SM00260">
    <property type="entry name" value="CheW"/>
    <property type="match status" value="1"/>
</dbReference>
<dbReference type="Pfam" id="PF01584">
    <property type="entry name" value="CheW"/>
    <property type="match status" value="1"/>
</dbReference>
<dbReference type="PANTHER" id="PTHR22617:SF23">
    <property type="entry name" value="CHEMOTAXIS PROTEIN CHEW"/>
    <property type="match status" value="1"/>
</dbReference>
<dbReference type="Gene3D" id="2.30.30.40">
    <property type="entry name" value="SH3 Domains"/>
    <property type="match status" value="1"/>
</dbReference>
<feature type="domain" description="CheW-like" evidence="1">
    <location>
        <begin position="5"/>
        <end position="148"/>
    </location>
</feature>
<dbReference type="InterPro" id="IPR002545">
    <property type="entry name" value="CheW-lke_dom"/>
</dbReference>